<dbReference type="InterPro" id="IPR042755">
    <property type="entry name" value="COP1"/>
</dbReference>
<feature type="non-terminal residue" evidence="6">
    <location>
        <position position="190"/>
    </location>
</feature>
<dbReference type="Pfam" id="PF13923">
    <property type="entry name" value="zf-C3HC4_2"/>
    <property type="match status" value="1"/>
</dbReference>
<dbReference type="InterPro" id="IPR017907">
    <property type="entry name" value="Znf_RING_CS"/>
</dbReference>
<dbReference type="CDD" id="cd16504">
    <property type="entry name" value="RING-HC_COP1"/>
    <property type="match status" value="1"/>
</dbReference>
<gene>
    <name evidence="6" type="primary">LOC107783433</name>
</gene>
<dbReference type="PANTHER" id="PTHR44080">
    <property type="entry name" value="E3 UBIQUITIN-PROTEIN LIGASE COP1"/>
    <property type="match status" value="1"/>
</dbReference>
<evidence type="ECO:0000256" key="4">
    <source>
        <dbReference type="PROSITE-ProRule" id="PRU00175"/>
    </source>
</evidence>
<dbReference type="OrthoDB" id="783980at2759"/>
<keyword evidence="3" id="KW-0862">Zinc</keyword>
<evidence type="ECO:0000313" key="6">
    <source>
        <dbReference type="RefSeq" id="XP_016459887.1"/>
    </source>
</evidence>
<evidence type="ECO:0000256" key="2">
    <source>
        <dbReference type="ARBA" id="ARBA00022771"/>
    </source>
</evidence>
<proteinExistence type="predicted"/>
<dbReference type="PROSITE" id="PS00518">
    <property type="entry name" value="ZF_RING_1"/>
    <property type="match status" value="1"/>
</dbReference>
<dbReference type="PROSITE" id="PS50089">
    <property type="entry name" value="ZF_RING_2"/>
    <property type="match status" value="1"/>
</dbReference>
<dbReference type="SUPFAM" id="SSF57850">
    <property type="entry name" value="RING/U-box"/>
    <property type="match status" value="1"/>
</dbReference>
<keyword evidence="1" id="KW-0479">Metal-binding</keyword>
<dbReference type="PaxDb" id="4097-A0A1S3Z6P7"/>
<evidence type="ECO:0000256" key="3">
    <source>
        <dbReference type="ARBA" id="ARBA00022833"/>
    </source>
</evidence>
<dbReference type="SMR" id="A0A1S3Z6P7"/>
<dbReference type="AlphaFoldDB" id="A0A1S3Z6P7"/>
<dbReference type="PANTHER" id="PTHR44080:SF1">
    <property type="entry name" value="E3 UBIQUITIN-PROTEIN LIGASE COP1"/>
    <property type="match status" value="1"/>
</dbReference>
<dbReference type="GO" id="GO:0061630">
    <property type="term" value="F:ubiquitin protein ligase activity"/>
    <property type="evidence" value="ECO:0007669"/>
    <property type="project" value="InterPro"/>
</dbReference>
<protein>
    <submittedName>
        <fullName evidence="6">E3 ubiquitin-protein ligase COP1-like</fullName>
    </submittedName>
</protein>
<sequence>MEGGESSVGDFVPAMKSENLSSGELAPGTAAAKSEQLLALPPPLAATAENEEDKEMMCPICMQIMKDVFLTACGHSFCYMCIVTHLHNKRACPCCSVYLTVKQLYPNFLLNKLLMKTSALQIARRATPLEQLSQAIQQGCEVSVKELESLLSLLMDKKRKMEQEEAESSLQIMLEFLQLLRKRKVEELNE</sequence>
<name>A0A1S3Z6P7_TOBAC</name>
<dbReference type="RefSeq" id="XP_016459887.1">
    <property type="nucleotide sequence ID" value="XM_016604401.1"/>
</dbReference>
<reference evidence="6" key="1">
    <citation type="submission" date="2025-08" db="UniProtKB">
        <authorList>
            <consortium name="RefSeq"/>
        </authorList>
    </citation>
    <scope>IDENTIFICATION</scope>
</reference>
<dbReference type="InterPro" id="IPR001841">
    <property type="entry name" value="Znf_RING"/>
</dbReference>
<evidence type="ECO:0000259" key="5">
    <source>
        <dbReference type="PROSITE" id="PS50089"/>
    </source>
</evidence>
<dbReference type="KEGG" id="nta:107783433"/>
<feature type="domain" description="RING-type" evidence="5">
    <location>
        <begin position="58"/>
        <end position="96"/>
    </location>
</feature>
<organism evidence="6">
    <name type="scientific">Nicotiana tabacum</name>
    <name type="common">Common tobacco</name>
    <dbReference type="NCBI Taxonomy" id="4097"/>
    <lineage>
        <taxon>Eukaryota</taxon>
        <taxon>Viridiplantae</taxon>
        <taxon>Streptophyta</taxon>
        <taxon>Embryophyta</taxon>
        <taxon>Tracheophyta</taxon>
        <taxon>Spermatophyta</taxon>
        <taxon>Magnoliopsida</taxon>
        <taxon>eudicotyledons</taxon>
        <taxon>Gunneridae</taxon>
        <taxon>Pentapetalae</taxon>
        <taxon>asterids</taxon>
        <taxon>lamiids</taxon>
        <taxon>Solanales</taxon>
        <taxon>Solanaceae</taxon>
        <taxon>Nicotianoideae</taxon>
        <taxon>Nicotianeae</taxon>
        <taxon>Nicotiana</taxon>
    </lineage>
</organism>
<dbReference type="InterPro" id="IPR013083">
    <property type="entry name" value="Znf_RING/FYVE/PHD"/>
</dbReference>
<keyword evidence="2 4" id="KW-0863">Zinc-finger</keyword>
<dbReference type="GO" id="GO:0008270">
    <property type="term" value="F:zinc ion binding"/>
    <property type="evidence" value="ECO:0007669"/>
    <property type="project" value="UniProtKB-KW"/>
</dbReference>
<dbReference type="SMART" id="SM00184">
    <property type="entry name" value="RING"/>
    <property type="match status" value="1"/>
</dbReference>
<evidence type="ECO:0000256" key="1">
    <source>
        <dbReference type="ARBA" id="ARBA00022723"/>
    </source>
</evidence>
<dbReference type="Gene3D" id="3.30.40.10">
    <property type="entry name" value="Zinc/RING finger domain, C3HC4 (zinc finger)"/>
    <property type="match status" value="1"/>
</dbReference>
<dbReference type="STRING" id="4097.A0A1S3Z6P7"/>
<accession>A0A1S3Z6P7</accession>